<dbReference type="STRING" id="990316.MCON_3053"/>
<feature type="coiled-coil region" evidence="1">
    <location>
        <begin position="16"/>
        <end position="43"/>
    </location>
</feature>
<feature type="domain" description="Trypsin-co-occurring" evidence="2">
    <location>
        <begin position="9"/>
        <end position="84"/>
    </location>
</feature>
<dbReference type="Pfam" id="PF24393">
    <property type="entry name" value="Pepco"/>
    <property type="match status" value="1"/>
</dbReference>
<dbReference type="HOGENOM" id="CLU_1615335_0_0_2"/>
<dbReference type="InterPro" id="IPR056947">
    <property type="entry name" value="Pepco_dom"/>
</dbReference>
<evidence type="ECO:0000313" key="5">
    <source>
        <dbReference type="Proteomes" id="UP000007807"/>
    </source>
</evidence>
<evidence type="ECO:0000256" key="1">
    <source>
        <dbReference type="SAM" id="Coils"/>
    </source>
</evidence>
<accession>F4BT85</accession>
<dbReference type="InterPro" id="IPR045608">
    <property type="entry name" value="Trypco2"/>
</dbReference>
<sequence>MSEISGADIEKVIAGVKRAIKAAQKSESEKKALNIEKLELTLKAVVEKVAGGELKITIPVIGSLGASAELASKELQTIQLTLVPARSTTRTATRTEAFEKDLVKAIKAIQEGIKNASEGEPKFTLKDASVELNFVVNAKGEISLLAKGSGQSEFAQTVKLSLVSA</sequence>
<gene>
    <name evidence="4" type="ordered locus">MCON_3053</name>
</gene>
<dbReference type="OrthoDB" id="145756at2157"/>
<dbReference type="RefSeq" id="WP_013720395.1">
    <property type="nucleotide sequence ID" value="NC_015416.1"/>
</dbReference>
<name>F4BT85_METSG</name>
<reference evidence="4 5" key="1">
    <citation type="journal article" date="2011" name="J. Bacteriol.">
        <title>Complete genome sequence of Methanosaeta concilii, a specialist in aceticlastic methanogenesis.</title>
        <authorList>
            <person name="Barber R.D."/>
            <person name="Zhang L."/>
            <person name="Harnack M."/>
            <person name="Olson M.V."/>
            <person name="Kaul R."/>
            <person name="Ingram-Smith C."/>
            <person name="Smith K.S."/>
        </authorList>
    </citation>
    <scope>NUCLEOTIDE SEQUENCE [LARGE SCALE GENOMIC DNA]</scope>
    <source>
        <strain evidence="5">ATCC 5969 / DSM 3671 / JCM 10134 / NBRC 103675 / OCM 69 / GP-6</strain>
    </source>
</reference>
<dbReference type="InParanoid" id="F4BT85"/>
<dbReference type="KEGG" id="mcj:MCON_3053"/>
<proteinExistence type="predicted"/>
<dbReference type="Pfam" id="PF19631">
    <property type="entry name" value="Trypco2"/>
    <property type="match status" value="1"/>
</dbReference>
<organism evidence="4 5">
    <name type="scientific">Methanothrix soehngenii (strain ATCC 5969 / DSM 3671 / JCM 10134 / NBRC 103675 / OCM 69 / GP-6)</name>
    <name type="common">Methanosaeta concilii</name>
    <dbReference type="NCBI Taxonomy" id="990316"/>
    <lineage>
        <taxon>Archaea</taxon>
        <taxon>Methanobacteriati</taxon>
        <taxon>Methanobacteriota</taxon>
        <taxon>Stenosarchaea group</taxon>
        <taxon>Methanomicrobia</taxon>
        <taxon>Methanotrichales</taxon>
        <taxon>Methanotrichaceae</taxon>
        <taxon>Methanothrix</taxon>
    </lineage>
</organism>
<dbReference type="AlphaFoldDB" id="F4BT85"/>
<feature type="domain" description="Pepco" evidence="3">
    <location>
        <begin position="90"/>
        <end position="162"/>
    </location>
</feature>
<evidence type="ECO:0000313" key="4">
    <source>
        <dbReference type="EMBL" id="AEB69374.1"/>
    </source>
</evidence>
<evidence type="ECO:0000259" key="3">
    <source>
        <dbReference type="Pfam" id="PF24393"/>
    </source>
</evidence>
<protein>
    <submittedName>
        <fullName evidence="4">Uncharacterized protein</fullName>
    </submittedName>
</protein>
<dbReference type="GeneID" id="10462330"/>
<keyword evidence="1" id="KW-0175">Coiled coil</keyword>
<dbReference type="Proteomes" id="UP000007807">
    <property type="component" value="Chromosome"/>
</dbReference>
<dbReference type="EMBL" id="CP002565">
    <property type="protein sequence ID" value="AEB69374.1"/>
    <property type="molecule type" value="Genomic_DNA"/>
</dbReference>
<keyword evidence="5" id="KW-1185">Reference proteome</keyword>
<evidence type="ECO:0000259" key="2">
    <source>
        <dbReference type="Pfam" id="PF19631"/>
    </source>
</evidence>